<evidence type="ECO:0000313" key="4">
    <source>
        <dbReference type="Proteomes" id="UP000800200"/>
    </source>
</evidence>
<keyword evidence="4" id="KW-1185">Reference proteome</keyword>
<evidence type="ECO:0008006" key="5">
    <source>
        <dbReference type="Google" id="ProtNLM"/>
    </source>
</evidence>
<feature type="transmembrane region" description="Helical" evidence="2">
    <location>
        <begin position="164"/>
        <end position="188"/>
    </location>
</feature>
<dbReference type="Pfam" id="PF11374">
    <property type="entry name" value="DUF3176"/>
    <property type="match status" value="1"/>
</dbReference>
<reference evidence="3" key="1">
    <citation type="journal article" date="2020" name="Stud. Mycol.">
        <title>101 Dothideomycetes genomes: a test case for predicting lifestyles and emergence of pathogens.</title>
        <authorList>
            <person name="Haridas S."/>
            <person name="Albert R."/>
            <person name="Binder M."/>
            <person name="Bloem J."/>
            <person name="Labutti K."/>
            <person name="Salamov A."/>
            <person name="Andreopoulos B."/>
            <person name="Baker S."/>
            <person name="Barry K."/>
            <person name="Bills G."/>
            <person name="Bluhm B."/>
            <person name="Cannon C."/>
            <person name="Castanera R."/>
            <person name="Culley D."/>
            <person name="Daum C."/>
            <person name="Ezra D."/>
            <person name="Gonzalez J."/>
            <person name="Henrissat B."/>
            <person name="Kuo A."/>
            <person name="Liang C."/>
            <person name="Lipzen A."/>
            <person name="Lutzoni F."/>
            <person name="Magnuson J."/>
            <person name="Mondo S."/>
            <person name="Nolan M."/>
            <person name="Ohm R."/>
            <person name="Pangilinan J."/>
            <person name="Park H.-J."/>
            <person name="Ramirez L."/>
            <person name="Alfaro M."/>
            <person name="Sun H."/>
            <person name="Tritt A."/>
            <person name="Yoshinaga Y."/>
            <person name="Zwiers L.-H."/>
            <person name="Turgeon B."/>
            <person name="Goodwin S."/>
            <person name="Spatafora J."/>
            <person name="Crous P."/>
            <person name="Grigoriev I."/>
        </authorList>
    </citation>
    <scope>NUCLEOTIDE SEQUENCE</scope>
    <source>
        <strain evidence="3">CBS 207.26</strain>
    </source>
</reference>
<protein>
    <recommendedName>
        <fullName evidence="5">DUF3176 domain containing protein</fullName>
    </recommendedName>
</protein>
<keyword evidence="2" id="KW-0472">Membrane</keyword>
<gene>
    <name evidence="3" type="ORF">K469DRAFT_555327</name>
</gene>
<dbReference type="Proteomes" id="UP000800200">
    <property type="component" value="Unassembled WGS sequence"/>
</dbReference>
<feature type="transmembrane region" description="Helical" evidence="2">
    <location>
        <begin position="672"/>
        <end position="694"/>
    </location>
</feature>
<feature type="region of interest" description="Disordered" evidence="1">
    <location>
        <begin position="32"/>
        <end position="54"/>
    </location>
</feature>
<proteinExistence type="predicted"/>
<sequence>MSSQLQTSPWPKYPSIPIFLDTRGDRLIPVSYGTGGHTLNTPNPNTASPNTPSRQQSVHYYALSSPHEPRNQFLNVPNPATSNLYTSPQSYRNDSYYLAKTYQPQAQRDSEARAGLGILNATSNPPHISHSPNNEKNRASANIAQRIEKRLWEYNSSKNVVARWLLEIISWLISAICMGAIVGVLLFLKDKRLPTWPLGLTLNAYIAILSRIASAALVLPVSEALGQLKWSWFKGDSKKMWDFEIFDNASRGPWGAFLLLIRTKCRTLAALGAAVTILLLDLDPFFQQVVDYPSLRTLQGDSSIPKVTRYEPHFGIKFQNGQRLVQPDQTFQQVVEKFFYENGTQPMQLGVGERPDIPLSCPTSNCTWPIYETLGICSACSDVSQLLTPACLTTTVDWFANLTNNGSDTILPNRTVCGHFLNATSDTPTLMSGYSIDPVDNSMGEALVMRAMSLVTRQTRRALYGGSINFRHIRNPIIDFVLVGAANGSASVYRNETPSAHECALSWCVKTMNSSYFWAKYVEEEKEVFWNTTAGPYPWQIEEFEDEGKLVQVATYTENITVNPSFTRGNTSNYGVSNVTALQTILIFDDMFPSYATVANPSAVPFLRSKVYMKGAPALVSFEGNPWIAPNNITRHVERLVTALTNVIRYSSSNEMVIGKAFDTETYVSVRWAWLSLPISLLFFSLIFLVGTVVKSSEEKEQVGIWKTSAVATLLYGLPDNMQRKITGSTSVGTPRAKAKTLRIKLLPKKGWRASGNLFSPMTPKVRQYQPPPGWI</sequence>
<dbReference type="PANTHER" id="PTHR35394">
    <property type="entry name" value="DUF3176 DOMAIN-CONTAINING PROTEIN"/>
    <property type="match status" value="1"/>
</dbReference>
<name>A0A6A6EPD2_9PEZI</name>
<evidence type="ECO:0000256" key="1">
    <source>
        <dbReference type="SAM" id="MobiDB-lite"/>
    </source>
</evidence>
<organism evidence="3 4">
    <name type="scientific">Zopfia rhizophila CBS 207.26</name>
    <dbReference type="NCBI Taxonomy" id="1314779"/>
    <lineage>
        <taxon>Eukaryota</taxon>
        <taxon>Fungi</taxon>
        <taxon>Dikarya</taxon>
        <taxon>Ascomycota</taxon>
        <taxon>Pezizomycotina</taxon>
        <taxon>Dothideomycetes</taxon>
        <taxon>Dothideomycetes incertae sedis</taxon>
        <taxon>Zopfiaceae</taxon>
        <taxon>Zopfia</taxon>
    </lineage>
</organism>
<dbReference type="OrthoDB" id="5242705at2759"/>
<feature type="compositionally biased region" description="Low complexity" evidence="1">
    <location>
        <begin position="38"/>
        <end position="52"/>
    </location>
</feature>
<dbReference type="AlphaFoldDB" id="A0A6A6EPD2"/>
<evidence type="ECO:0000313" key="3">
    <source>
        <dbReference type="EMBL" id="KAF2191766.1"/>
    </source>
</evidence>
<keyword evidence="2" id="KW-1133">Transmembrane helix</keyword>
<evidence type="ECO:0000256" key="2">
    <source>
        <dbReference type="SAM" id="Phobius"/>
    </source>
</evidence>
<accession>A0A6A6EPD2</accession>
<dbReference type="EMBL" id="ML994616">
    <property type="protein sequence ID" value="KAF2191766.1"/>
    <property type="molecule type" value="Genomic_DNA"/>
</dbReference>
<dbReference type="InterPro" id="IPR021514">
    <property type="entry name" value="DUF3176"/>
</dbReference>
<keyword evidence="2" id="KW-0812">Transmembrane</keyword>
<dbReference type="PANTHER" id="PTHR35394:SF5">
    <property type="entry name" value="DUF3176 DOMAIN-CONTAINING PROTEIN"/>
    <property type="match status" value="1"/>
</dbReference>